<dbReference type="GO" id="GO:0006355">
    <property type="term" value="P:regulation of DNA-templated transcription"/>
    <property type="evidence" value="ECO:0007669"/>
    <property type="project" value="InterPro"/>
</dbReference>
<feature type="coiled-coil region" evidence="1">
    <location>
        <begin position="125"/>
        <end position="156"/>
    </location>
</feature>
<organism evidence="5 6">
    <name type="scientific">candidate division WWE3 bacterium CG08_land_8_20_14_0_20_43_13</name>
    <dbReference type="NCBI Taxonomy" id="1975087"/>
    <lineage>
        <taxon>Bacteria</taxon>
        <taxon>Katanobacteria</taxon>
    </lineage>
</organism>
<dbReference type="Gene3D" id="1.10.1660.10">
    <property type="match status" value="1"/>
</dbReference>
<evidence type="ECO:0000256" key="1">
    <source>
        <dbReference type="SAM" id="Coils"/>
    </source>
</evidence>
<feature type="domain" description="HTH merR-type" evidence="4">
    <location>
        <begin position="9"/>
        <end position="48"/>
    </location>
</feature>
<reference evidence="6" key="1">
    <citation type="submission" date="2017-09" db="EMBL/GenBank/DDBJ databases">
        <title>Depth-based differentiation of microbial function through sediment-hosted aquifers and enrichment of novel symbionts in the deep terrestrial subsurface.</title>
        <authorList>
            <person name="Probst A.J."/>
            <person name="Ladd B."/>
            <person name="Jarett J.K."/>
            <person name="Geller-Mcgrath D.E."/>
            <person name="Sieber C.M.K."/>
            <person name="Emerson J.B."/>
            <person name="Anantharaman K."/>
            <person name="Thomas B.C."/>
            <person name="Malmstrom R."/>
            <person name="Stieglmeier M."/>
            <person name="Klingl A."/>
            <person name="Woyke T."/>
            <person name="Ryan C.M."/>
            <person name="Banfield J.F."/>
        </authorList>
    </citation>
    <scope>NUCLEOTIDE SEQUENCE [LARGE SCALE GENOMIC DNA]</scope>
</reference>
<dbReference type="NCBIfam" id="TIGR01764">
    <property type="entry name" value="excise"/>
    <property type="match status" value="1"/>
</dbReference>
<dbReference type="PROSITE" id="PS50937">
    <property type="entry name" value="HTH_MERR_2"/>
    <property type="match status" value="1"/>
</dbReference>
<dbReference type="CDD" id="cd04762">
    <property type="entry name" value="HTH_MerR-trunc"/>
    <property type="match status" value="1"/>
</dbReference>
<dbReference type="Proteomes" id="UP000231414">
    <property type="component" value="Unassembled WGS sequence"/>
</dbReference>
<accession>A0A2H0X7N7</accession>
<keyword evidence="1" id="KW-0175">Coiled coil</keyword>
<sequence length="225" mass="25611">MEEHNNTKLLSIGEAADYIGVSKDTLRRWERENKLMPFRTPGNQRRYSVMLLNEALMKKQYPKETVEEEKPSTKTKPTEAAEETIVQYEQIKSESYAPAKPQTAAEEPQKYEDLSTNLYLPHPFLEQLEQSISQSLNQAQEIMDDLEQNSSLQKKAPLETPAKEFFGKFYQPKNKKANSALISSIAASLVALGLIAIGMYTFTHLQSNRANTNPKQKIISPLPQY</sequence>
<gene>
    <name evidence="5" type="ORF">COT52_01180</name>
</gene>
<dbReference type="InterPro" id="IPR009061">
    <property type="entry name" value="DNA-bd_dom_put_sf"/>
</dbReference>
<dbReference type="EMBL" id="PEYW01000015">
    <property type="protein sequence ID" value="PIS20933.1"/>
    <property type="molecule type" value="Genomic_DNA"/>
</dbReference>
<dbReference type="InterPro" id="IPR010093">
    <property type="entry name" value="SinI_DNA-bd"/>
</dbReference>
<keyword evidence="3" id="KW-1133">Transmembrane helix</keyword>
<keyword evidence="3" id="KW-0472">Membrane</keyword>
<evidence type="ECO:0000259" key="4">
    <source>
        <dbReference type="PROSITE" id="PS50937"/>
    </source>
</evidence>
<evidence type="ECO:0000313" key="5">
    <source>
        <dbReference type="EMBL" id="PIS20933.1"/>
    </source>
</evidence>
<dbReference type="InterPro" id="IPR000551">
    <property type="entry name" value="MerR-type_HTH_dom"/>
</dbReference>
<dbReference type="GO" id="GO:0003677">
    <property type="term" value="F:DNA binding"/>
    <property type="evidence" value="ECO:0007669"/>
    <property type="project" value="InterPro"/>
</dbReference>
<feature type="compositionally biased region" description="Basic and acidic residues" evidence="2">
    <location>
        <begin position="61"/>
        <end position="79"/>
    </location>
</feature>
<protein>
    <recommendedName>
        <fullName evidence="4">HTH merR-type domain-containing protein</fullName>
    </recommendedName>
</protein>
<name>A0A2H0X7N7_UNCKA</name>
<evidence type="ECO:0000256" key="2">
    <source>
        <dbReference type="SAM" id="MobiDB-lite"/>
    </source>
</evidence>
<feature type="transmembrane region" description="Helical" evidence="3">
    <location>
        <begin position="180"/>
        <end position="202"/>
    </location>
</feature>
<dbReference type="AlphaFoldDB" id="A0A2H0X7N7"/>
<feature type="region of interest" description="Disordered" evidence="2">
    <location>
        <begin position="61"/>
        <end position="82"/>
    </location>
</feature>
<comment type="caution">
    <text evidence="5">The sequence shown here is derived from an EMBL/GenBank/DDBJ whole genome shotgun (WGS) entry which is preliminary data.</text>
</comment>
<evidence type="ECO:0000256" key="3">
    <source>
        <dbReference type="SAM" id="Phobius"/>
    </source>
</evidence>
<dbReference type="Pfam" id="PF00376">
    <property type="entry name" value="MerR"/>
    <property type="match status" value="1"/>
</dbReference>
<evidence type="ECO:0000313" key="6">
    <source>
        <dbReference type="Proteomes" id="UP000231414"/>
    </source>
</evidence>
<dbReference type="SUPFAM" id="SSF46955">
    <property type="entry name" value="Putative DNA-binding domain"/>
    <property type="match status" value="1"/>
</dbReference>
<keyword evidence="3" id="KW-0812">Transmembrane</keyword>
<proteinExistence type="predicted"/>